<evidence type="ECO:0000313" key="2">
    <source>
        <dbReference type="EMBL" id="EGP85861.1"/>
    </source>
</evidence>
<evidence type="ECO:0000313" key="3">
    <source>
        <dbReference type="Proteomes" id="UP000008062"/>
    </source>
</evidence>
<name>F9XF49_ZYMTI</name>
<keyword evidence="3" id="KW-1185">Reference proteome</keyword>
<gene>
    <name evidence="2" type="ORF">MYCGRDRAFT_94778</name>
</gene>
<dbReference type="GeneID" id="13397715"/>
<dbReference type="EMBL" id="CM001202">
    <property type="protein sequence ID" value="EGP85861.1"/>
    <property type="molecule type" value="Genomic_DNA"/>
</dbReference>
<reference evidence="2 3" key="1">
    <citation type="journal article" date="2011" name="PLoS Genet.">
        <title>Finished genome of the fungal wheat pathogen Mycosphaerella graminicola reveals dispensome structure, chromosome plasticity, and stealth pathogenesis.</title>
        <authorList>
            <person name="Goodwin S.B."/>
            <person name="Ben M'barek S."/>
            <person name="Dhillon B."/>
            <person name="Wittenberg A.H.J."/>
            <person name="Crane C.F."/>
            <person name="Hane J.K."/>
            <person name="Foster A.J."/>
            <person name="Van der Lee T.A.J."/>
            <person name="Grimwood J."/>
            <person name="Aerts A."/>
            <person name="Antoniw J."/>
            <person name="Bailey A."/>
            <person name="Bluhm B."/>
            <person name="Bowler J."/>
            <person name="Bristow J."/>
            <person name="van der Burgt A."/>
            <person name="Canto-Canche B."/>
            <person name="Churchill A.C.L."/>
            <person name="Conde-Ferraez L."/>
            <person name="Cools H.J."/>
            <person name="Coutinho P.M."/>
            <person name="Csukai M."/>
            <person name="Dehal P."/>
            <person name="De Wit P."/>
            <person name="Donzelli B."/>
            <person name="van de Geest H.C."/>
            <person name="van Ham R.C.H.J."/>
            <person name="Hammond-Kosack K.E."/>
            <person name="Henrissat B."/>
            <person name="Kilian A."/>
            <person name="Kobayashi A.K."/>
            <person name="Koopmann E."/>
            <person name="Kourmpetis Y."/>
            <person name="Kuzniar A."/>
            <person name="Lindquist E."/>
            <person name="Lombard V."/>
            <person name="Maliepaard C."/>
            <person name="Martins N."/>
            <person name="Mehrabi R."/>
            <person name="Nap J.P.H."/>
            <person name="Ponomarenko A."/>
            <person name="Rudd J.J."/>
            <person name="Salamov A."/>
            <person name="Schmutz J."/>
            <person name="Schouten H.J."/>
            <person name="Shapiro H."/>
            <person name="Stergiopoulos I."/>
            <person name="Torriani S.F.F."/>
            <person name="Tu H."/>
            <person name="de Vries R.P."/>
            <person name="Waalwijk C."/>
            <person name="Ware S.B."/>
            <person name="Wiebenga A."/>
            <person name="Zwiers L.-H."/>
            <person name="Oliver R.P."/>
            <person name="Grigoriev I.V."/>
            <person name="Kema G.H.J."/>
        </authorList>
    </citation>
    <scope>NUCLEOTIDE SEQUENCE [LARGE SCALE GENOMIC DNA]</scope>
    <source>
        <strain evidence="3">CBS 115943 / IPO323</strain>
    </source>
</reference>
<evidence type="ECO:0000256" key="1">
    <source>
        <dbReference type="SAM" id="MobiDB-lite"/>
    </source>
</evidence>
<accession>F9XF49</accession>
<dbReference type="Proteomes" id="UP000008062">
    <property type="component" value="Chromosome 7"/>
</dbReference>
<dbReference type="RefSeq" id="XP_003850885.1">
    <property type="nucleotide sequence ID" value="XM_003850837.1"/>
</dbReference>
<dbReference type="InParanoid" id="F9XF49"/>
<sequence>MEGEEGGALRTPASKEHVSGTEKAIKAEEMNDSEERFARSRKTLALKRHKTLWNGFLPTATIPITHLLCSNRSFLCRTAMVPVDVVIEIIKASRSIAEILAGAKMPATLLNVFTSLVVLGILATIGTGLVEIIEASDSITQKLGSERLHVALERAGREA</sequence>
<dbReference type="HOGENOM" id="CLU_1662201_0_0_1"/>
<proteinExistence type="predicted"/>
<dbReference type="AlphaFoldDB" id="F9XF49"/>
<feature type="region of interest" description="Disordered" evidence="1">
    <location>
        <begin position="1"/>
        <end position="33"/>
    </location>
</feature>
<organism evidence="2 3">
    <name type="scientific">Zymoseptoria tritici (strain CBS 115943 / IPO323)</name>
    <name type="common">Speckled leaf blotch fungus</name>
    <name type="synonym">Septoria tritici</name>
    <dbReference type="NCBI Taxonomy" id="336722"/>
    <lineage>
        <taxon>Eukaryota</taxon>
        <taxon>Fungi</taxon>
        <taxon>Dikarya</taxon>
        <taxon>Ascomycota</taxon>
        <taxon>Pezizomycotina</taxon>
        <taxon>Dothideomycetes</taxon>
        <taxon>Dothideomycetidae</taxon>
        <taxon>Mycosphaerellales</taxon>
        <taxon>Mycosphaerellaceae</taxon>
        <taxon>Zymoseptoria</taxon>
    </lineage>
</organism>
<protein>
    <submittedName>
        <fullName evidence="2">Uncharacterized protein</fullName>
    </submittedName>
</protein>
<feature type="compositionally biased region" description="Basic and acidic residues" evidence="1">
    <location>
        <begin position="13"/>
        <end position="33"/>
    </location>
</feature>
<dbReference type="KEGG" id="ztr:MYCGRDRAFT_94778"/>